<feature type="region of interest" description="Disordered" evidence="10">
    <location>
        <begin position="437"/>
        <end position="466"/>
    </location>
</feature>
<evidence type="ECO:0000256" key="9">
    <source>
        <dbReference type="PROSITE-ProRule" id="PRU00649"/>
    </source>
</evidence>
<feature type="compositionally biased region" description="Polar residues" evidence="10">
    <location>
        <begin position="304"/>
        <end position="321"/>
    </location>
</feature>
<dbReference type="PROSITE" id="PS51319">
    <property type="entry name" value="TFIIS_N"/>
    <property type="match status" value="1"/>
</dbReference>
<dbReference type="PANTHER" id="PTHR15201">
    <property type="entry name" value="CRSP70"/>
    <property type="match status" value="1"/>
</dbReference>
<feature type="compositionally biased region" description="Basic residues" evidence="10">
    <location>
        <begin position="289"/>
        <end position="300"/>
    </location>
</feature>
<evidence type="ECO:0000256" key="10">
    <source>
        <dbReference type="SAM" id="MobiDB-lite"/>
    </source>
</evidence>
<keyword evidence="7 9" id="KW-0539">Nucleus</keyword>
<comment type="caution">
    <text evidence="12">The sequence shown here is derived from an EMBL/GenBank/DDBJ whole genome shotgun (WGS) entry which is preliminary data.</text>
</comment>
<evidence type="ECO:0000256" key="2">
    <source>
        <dbReference type="ARBA" id="ARBA00009681"/>
    </source>
</evidence>
<comment type="similarity">
    <text evidence="2">Belongs to the Mediator complex subunit 26 family.</text>
</comment>
<dbReference type="InterPro" id="IPR035441">
    <property type="entry name" value="TFIIS/LEDGF_dom_sf"/>
</dbReference>
<dbReference type="EMBL" id="JAWJWF010000047">
    <property type="protein sequence ID" value="KAK6621827.1"/>
    <property type="molecule type" value="Genomic_DNA"/>
</dbReference>
<dbReference type="SMART" id="SM00509">
    <property type="entry name" value="TFS2N"/>
    <property type="match status" value="1"/>
</dbReference>
<reference evidence="12 13" key="1">
    <citation type="submission" date="2023-09" db="EMBL/GenBank/DDBJ databases">
        <title>Genomes of two closely related lineages of the louse Polyplax serrata with different host specificities.</title>
        <authorList>
            <person name="Martinu J."/>
            <person name="Tarabai H."/>
            <person name="Stefka J."/>
            <person name="Hypsa V."/>
        </authorList>
    </citation>
    <scope>NUCLEOTIDE SEQUENCE [LARGE SCALE GENOMIC DNA]</scope>
    <source>
        <strain evidence="12">98ZLc_SE</strain>
    </source>
</reference>
<evidence type="ECO:0000256" key="6">
    <source>
        <dbReference type="ARBA" id="ARBA00023163"/>
    </source>
</evidence>
<feature type="compositionally biased region" description="Basic residues" evidence="10">
    <location>
        <begin position="377"/>
        <end position="387"/>
    </location>
</feature>
<evidence type="ECO:0000256" key="3">
    <source>
        <dbReference type="ARBA" id="ARBA00019686"/>
    </source>
</evidence>
<evidence type="ECO:0000256" key="1">
    <source>
        <dbReference type="ARBA" id="ARBA00004123"/>
    </source>
</evidence>
<proteinExistence type="inferred from homology"/>
<comment type="subcellular location">
    <subcellularLocation>
        <location evidence="1 9">Nucleus</location>
    </subcellularLocation>
</comment>
<gene>
    <name evidence="12" type="ORF">RUM44_001634</name>
</gene>
<organism evidence="12 13">
    <name type="scientific">Polyplax serrata</name>
    <name type="common">Common mouse louse</name>
    <dbReference type="NCBI Taxonomy" id="468196"/>
    <lineage>
        <taxon>Eukaryota</taxon>
        <taxon>Metazoa</taxon>
        <taxon>Ecdysozoa</taxon>
        <taxon>Arthropoda</taxon>
        <taxon>Hexapoda</taxon>
        <taxon>Insecta</taxon>
        <taxon>Pterygota</taxon>
        <taxon>Neoptera</taxon>
        <taxon>Paraneoptera</taxon>
        <taxon>Psocodea</taxon>
        <taxon>Troctomorpha</taxon>
        <taxon>Phthiraptera</taxon>
        <taxon>Anoplura</taxon>
        <taxon>Polyplacidae</taxon>
        <taxon>Polyplax</taxon>
    </lineage>
</organism>
<evidence type="ECO:0000256" key="8">
    <source>
        <dbReference type="ARBA" id="ARBA00031968"/>
    </source>
</evidence>
<dbReference type="InterPro" id="IPR017956">
    <property type="entry name" value="AT_hook_DNA-bd_motif"/>
</dbReference>
<feature type="compositionally biased region" description="Polar residues" evidence="10">
    <location>
        <begin position="228"/>
        <end position="237"/>
    </location>
</feature>
<accession>A0ABR1AKM0</accession>
<feature type="region of interest" description="Disordered" evidence="10">
    <location>
        <begin position="88"/>
        <end position="344"/>
    </location>
</feature>
<feature type="compositionally biased region" description="Basic and acidic residues" evidence="10">
    <location>
        <begin position="492"/>
        <end position="520"/>
    </location>
</feature>
<dbReference type="Pfam" id="PF08711">
    <property type="entry name" value="Med26"/>
    <property type="match status" value="1"/>
</dbReference>
<feature type="region of interest" description="Disordered" evidence="10">
    <location>
        <begin position="594"/>
        <end position="625"/>
    </location>
</feature>
<feature type="region of interest" description="Disordered" evidence="10">
    <location>
        <begin position="664"/>
        <end position="705"/>
    </location>
</feature>
<name>A0ABR1AKM0_POLSC</name>
<evidence type="ECO:0000256" key="5">
    <source>
        <dbReference type="ARBA" id="ARBA00023159"/>
    </source>
</evidence>
<dbReference type="InterPro" id="IPR042376">
    <property type="entry name" value="MED26"/>
</dbReference>
<dbReference type="SMART" id="SM00384">
    <property type="entry name" value="AT_hook"/>
    <property type="match status" value="6"/>
</dbReference>
<feature type="compositionally biased region" description="Polar residues" evidence="10">
    <location>
        <begin position="181"/>
        <end position="199"/>
    </location>
</feature>
<evidence type="ECO:0000256" key="4">
    <source>
        <dbReference type="ARBA" id="ARBA00023015"/>
    </source>
</evidence>
<keyword evidence="6" id="KW-0804">Transcription</keyword>
<feature type="region of interest" description="Disordered" evidence="10">
    <location>
        <begin position="484"/>
        <end position="545"/>
    </location>
</feature>
<keyword evidence="4" id="KW-0805">Transcription regulation</keyword>
<evidence type="ECO:0000256" key="7">
    <source>
        <dbReference type="ARBA" id="ARBA00023242"/>
    </source>
</evidence>
<feature type="compositionally biased region" description="Low complexity" evidence="10">
    <location>
        <begin position="276"/>
        <end position="287"/>
    </location>
</feature>
<keyword evidence="13" id="KW-1185">Reference proteome</keyword>
<dbReference type="Gene3D" id="1.20.930.10">
    <property type="entry name" value="Conserved domain common to transcription factors TFIIS, elongin A, CRSP70"/>
    <property type="match status" value="1"/>
</dbReference>
<dbReference type="InterPro" id="IPR003617">
    <property type="entry name" value="TFIIS/CRSP70_N_sub"/>
</dbReference>
<sequence>MQHSPHDIKEKLLKALDKDYNVVDMPVVVEIIGILERTSITKDDLETTRLGKYVNELRRKTTNEQVAKRAKDLVRKWRDMITSHSTVGADGVAGRNQNGTRPPMTAGRIVSPAIGRSLSPGSWTRSCPISPALSLKRSQPSSPASRINSLSPDNSISMSPGGMRQTISPSISPTSQIPSSKVNQSLQLPHSSGEPTTVNLPPGTPIMRTPEQSPSTPAPRPRGRPPLNRTSSDTLKSPSRPRGRPPLDYTDGDPPRGRGRPPLDPSLKAEHRGRGRPPLSSSPSGVPRGRGRPPKNKNKLKNLTSSESNQNSNLVPKNSPANKRLRKSSDEEQQEDLIAKKQKLNGVYDCKVPDLLNMNEENAGKDPSQVPSELVKIPKKRGRKKGSKNTPKNLSFDRYEEDVVKEKIASIVRNPKVKTTRELLECIQKESSLDNLRNKTLSSLGVDGEKSRNSSPSHKLLNKNEISDYDMTMSKTEHIHKFLRSQNEAEDDFGHRSAENNHREVKYDKSEIDSKTDSRPLSRVSDVIVPTVPSESSKSLEILEPAEEDIIDVEKIDSIDESPMRQQVQQQPKPKKLETVEEILAKLPVINPDEILWSESDLGDGGDGSSSSDSSSCGEDERRGMVKVTEADVDWLHGEHIPEVNGNWNEGRLIENLNHGLKVPIPNIESDGDTEPKPNSKPNTETVGNDEQLDRNSNNLETNKVGRHDDNFREWQECVSKISYNGELLHILPYVIID</sequence>
<dbReference type="Proteomes" id="UP001359485">
    <property type="component" value="Unassembled WGS sequence"/>
</dbReference>
<evidence type="ECO:0000313" key="12">
    <source>
        <dbReference type="EMBL" id="KAK6621827.1"/>
    </source>
</evidence>
<feature type="region of interest" description="Disordered" evidence="10">
    <location>
        <begin position="358"/>
        <end position="395"/>
    </location>
</feature>
<dbReference type="PRINTS" id="PR00929">
    <property type="entry name" value="ATHOOK"/>
</dbReference>
<dbReference type="SUPFAM" id="SSF47676">
    <property type="entry name" value="Conserved domain common to transcription factors TFIIS, elongin A, CRSP70"/>
    <property type="match status" value="1"/>
</dbReference>
<feature type="compositionally biased region" description="Polar residues" evidence="10">
    <location>
        <begin position="136"/>
        <end position="158"/>
    </location>
</feature>
<feature type="compositionally biased region" description="Low complexity" evidence="10">
    <location>
        <begin position="165"/>
        <end position="180"/>
    </location>
</feature>
<dbReference type="CDD" id="cd00183">
    <property type="entry name" value="TFIIS_I"/>
    <property type="match status" value="1"/>
</dbReference>
<evidence type="ECO:0000313" key="13">
    <source>
        <dbReference type="Proteomes" id="UP001359485"/>
    </source>
</evidence>
<feature type="compositionally biased region" description="Polar residues" evidence="10">
    <location>
        <begin position="680"/>
        <end position="702"/>
    </location>
</feature>
<dbReference type="PANTHER" id="PTHR15201:SF1">
    <property type="entry name" value="MEDIATOR OF RNA POLYMERASE II TRANSCRIPTION SUBUNIT 26"/>
    <property type="match status" value="1"/>
</dbReference>
<keyword evidence="5" id="KW-0010">Activator</keyword>
<dbReference type="InterPro" id="IPR017923">
    <property type="entry name" value="TFIIS_N"/>
</dbReference>
<protein>
    <recommendedName>
        <fullName evidence="3">Mediator of RNA polymerase II transcription subunit 26</fullName>
    </recommendedName>
    <alternativeName>
        <fullName evidence="8">Mediator complex subunit 26</fullName>
    </alternativeName>
</protein>
<evidence type="ECO:0000259" key="11">
    <source>
        <dbReference type="PROSITE" id="PS51319"/>
    </source>
</evidence>
<feature type="domain" description="TFIIS N-terminal" evidence="11">
    <location>
        <begin position="7"/>
        <end position="84"/>
    </location>
</feature>